<protein>
    <submittedName>
        <fullName evidence="1">Uncharacterized protein</fullName>
    </submittedName>
</protein>
<dbReference type="AlphaFoldDB" id="A0A1X7UBM0"/>
<name>A0A1X7UBM0_AMPQE</name>
<sequence length="58" mass="6440">LKTKFNVIDEDSCSSLIVSIKLSNIKYKPKDNITKCVVKNDHCSSSLIVSIKLSSIKL</sequence>
<evidence type="ECO:0000313" key="1">
    <source>
        <dbReference type="EnsemblMetazoa" id="Aqu2.1.25049_001"/>
    </source>
</evidence>
<dbReference type="EnsemblMetazoa" id="Aqu2.1.25049_001">
    <property type="protein sequence ID" value="Aqu2.1.25049_001"/>
    <property type="gene ID" value="Aqu2.1.25049"/>
</dbReference>
<dbReference type="InParanoid" id="A0A1X7UBM0"/>
<organism evidence="1">
    <name type="scientific">Amphimedon queenslandica</name>
    <name type="common">Sponge</name>
    <dbReference type="NCBI Taxonomy" id="400682"/>
    <lineage>
        <taxon>Eukaryota</taxon>
        <taxon>Metazoa</taxon>
        <taxon>Porifera</taxon>
        <taxon>Demospongiae</taxon>
        <taxon>Heteroscleromorpha</taxon>
        <taxon>Haplosclerida</taxon>
        <taxon>Niphatidae</taxon>
        <taxon>Amphimedon</taxon>
    </lineage>
</organism>
<accession>A0A1X7UBM0</accession>
<reference evidence="1" key="1">
    <citation type="submission" date="2017-05" db="UniProtKB">
        <authorList>
            <consortium name="EnsemblMetazoa"/>
        </authorList>
    </citation>
    <scope>IDENTIFICATION</scope>
</reference>
<proteinExistence type="predicted"/>